<dbReference type="AlphaFoldDB" id="A0A939HED1"/>
<proteinExistence type="predicted"/>
<dbReference type="RefSeq" id="WP_207616114.1">
    <property type="nucleotide sequence ID" value="NZ_JAFNLL010000021.1"/>
</dbReference>
<keyword evidence="2" id="KW-1133">Transmembrane helix</keyword>
<dbReference type="Proteomes" id="UP000664164">
    <property type="component" value="Unassembled WGS sequence"/>
</dbReference>
<evidence type="ECO:0000313" key="3">
    <source>
        <dbReference type="EMBL" id="MBO1268311.1"/>
    </source>
</evidence>
<dbReference type="EMBL" id="JAFNLL010000021">
    <property type="protein sequence ID" value="MBO1268311.1"/>
    <property type="molecule type" value="Genomic_DNA"/>
</dbReference>
<evidence type="ECO:0000313" key="4">
    <source>
        <dbReference type="Proteomes" id="UP000664164"/>
    </source>
</evidence>
<accession>A0A939HED1</accession>
<keyword evidence="2" id="KW-0472">Membrane</keyword>
<protein>
    <submittedName>
        <fullName evidence="3">Uncharacterized protein</fullName>
    </submittedName>
</protein>
<evidence type="ECO:0000256" key="1">
    <source>
        <dbReference type="SAM" id="MobiDB-lite"/>
    </source>
</evidence>
<feature type="transmembrane region" description="Helical" evidence="2">
    <location>
        <begin position="90"/>
        <end position="109"/>
    </location>
</feature>
<feature type="compositionally biased region" description="Basic and acidic residues" evidence="1">
    <location>
        <begin position="1"/>
        <end position="11"/>
    </location>
</feature>
<keyword evidence="2" id="KW-0812">Transmembrane</keyword>
<reference evidence="3" key="1">
    <citation type="submission" date="2021-03" db="EMBL/GenBank/DDBJ databases">
        <title>A new species, PO-11, isolated from a karst cave deposit.</title>
        <authorList>
            <person name="Zhaoxiaoyong W."/>
        </authorList>
    </citation>
    <scope>NUCLEOTIDE SEQUENCE</scope>
    <source>
        <strain evidence="3">PO-11</strain>
    </source>
</reference>
<keyword evidence="4" id="KW-1185">Reference proteome</keyword>
<gene>
    <name evidence="3" type="ORF">J1902_10040</name>
</gene>
<evidence type="ECO:0000256" key="2">
    <source>
        <dbReference type="SAM" id="Phobius"/>
    </source>
</evidence>
<feature type="compositionally biased region" description="Basic and acidic residues" evidence="1">
    <location>
        <begin position="21"/>
        <end position="30"/>
    </location>
</feature>
<organism evidence="3 4">
    <name type="scientific">Arthrobacter cavernae</name>
    <dbReference type="NCBI Taxonomy" id="2817681"/>
    <lineage>
        <taxon>Bacteria</taxon>
        <taxon>Bacillati</taxon>
        <taxon>Actinomycetota</taxon>
        <taxon>Actinomycetes</taxon>
        <taxon>Micrococcales</taxon>
        <taxon>Micrococcaceae</taxon>
        <taxon>Arthrobacter</taxon>
    </lineage>
</organism>
<name>A0A939HED1_9MICC</name>
<comment type="caution">
    <text evidence="3">The sequence shown here is derived from an EMBL/GenBank/DDBJ whole genome shotgun (WGS) entry which is preliminary data.</text>
</comment>
<feature type="transmembrane region" description="Helical" evidence="2">
    <location>
        <begin position="42"/>
        <end position="70"/>
    </location>
</feature>
<sequence>MSADSDARRIAEGSSPSQLVRAHDATKPEQDPPPFDPLRLCVFATIALLGWLAGPIALLVFAVVGFFGYLKARRAGLTKSKCYLRDTRLVLAYLGVLVCAGLWGTYALAARLGGF</sequence>
<feature type="region of interest" description="Disordered" evidence="1">
    <location>
        <begin position="1"/>
        <end position="34"/>
    </location>
</feature>